<protein>
    <submittedName>
        <fullName evidence="3">Uncharacterized protein</fullName>
    </submittedName>
</protein>
<evidence type="ECO:0000256" key="2">
    <source>
        <dbReference type="SAM" id="Phobius"/>
    </source>
</evidence>
<name>A0AAE0TBA1_9BIVA</name>
<reference evidence="3" key="1">
    <citation type="journal article" date="2021" name="Genome Biol. Evol.">
        <title>A High-Quality Reference Genome for a Parasitic Bivalve with Doubly Uniparental Inheritance (Bivalvia: Unionida).</title>
        <authorList>
            <person name="Smith C.H."/>
        </authorList>
    </citation>
    <scope>NUCLEOTIDE SEQUENCE</scope>
    <source>
        <strain evidence="3">CHS0354</strain>
    </source>
</reference>
<organism evidence="3 4">
    <name type="scientific">Potamilus streckersoni</name>
    <dbReference type="NCBI Taxonomy" id="2493646"/>
    <lineage>
        <taxon>Eukaryota</taxon>
        <taxon>Metazoa</taxon>
        <taxon>Spiralia</taxon>
        <taxon>Lophotrochozoa</taxon>
        <taxon>Mollusca</taxon>
        <taxon>Bivalvia</taxon>
        <taxon>Autobranchia</taxon>
        <taxon>Heteroconchia</taxon>
        <taxon>Palaeoheterodonta</taxon>
        <taxon>Unionida</taxon>
        <taxon>Unionoidea</taxon>
        <taxon>Unionidae</taxon>
        <taxon>Ambleminae</taxon>
        <taxon>Lampsilini</taxon>
        <taxon>Potamilus</taxon>
    </lineage>
</organism>
<dbReference type="AlphaFoldDB" id="A0AAE0TBA1"/>
<keyword evidence="2" id="KW-0472">Membrane</keyword>
<keyword evidence="4" id="KW-1185">Reference proteome</keyword>
<reference evidence="3" key="3">
    <citation type="submission" date="2023-05" db="EMBL/GenBank/DDBJ databases">
        <authorList>
            <person name="Smith C.H."/>
        </authorList>
    </citation>
    <scope>NUCLEOTIDE SEQUENCE</scope>
    <source>
        <strain evidence="3">CHS0354</strain>
        <tissue evidence="3">Mantle</tissue>
    </source>
</reference>
<dbReference type="EMBL" id="JAEAOA010001406">
    <property type="protein sequence ID" value="KAK3606685.1"/>
    <property type="molecule type" value="Genomic_DNA"/>
</dbReference>
<keyword evidence="2" id="KW-0812">Transmembrane</keyword>
<reference evidence="3" key="2">
    <citation type="journal article" date="2021" name="Genome Biol. Evol.">
        <title>Developing a high-quality reference genome for a parasitic bivalve with doubly uniparental inheritance (Bivalvia: Unionida).</title>
        <authorList>
            <person name="Smith C.H."/>
        </authorList>
    </citation>
    <scope>NUCLEOTIDE SEQUENCE</scope>
    <source>
        <strain evidence="3">CHS0354</strain>
        <tissue evidence="3">Mantle</tissue>
    </source>
</reference>
<gene>
    <name evidence="3" type="ORF">CHS0354_023247</name>
</gene>
<evidence type="ECO:0000256" key="1">
    <source>
        <dbReference type="SAM" id="MobiDB-lite"/>
    </source>
</evidence>
<evidence type="ECO:0000313" key="4">
    <source>
        <dbReference type="Proteomes" id="UP001195483"/>
    </source>
</evidence>
<proteinExistence type="predicted"/>
<comment type="caution">
    <text evidence="3">The sequence shown here is derived from an EMBL/GenBank/DDBJ whole genome shotgun (WGS) entry which is preliminary data.</text>
</comment>
<dbReference type="Proteomes" id="UP001195483">
    <property type="component" value="Unassembled WGS sequence"/>
</dbReference>
<sequence>MEKAYNFSSTVYDVVGVTCVYGVTGASLCVSAAYLIPLGSLSKYATGIPLKQPQPDVIVCTDASAYGCGPHLLPVRLRQRPLGSRRHKSPNRPLCGDSYHQARST</sequence>
<feature type="compositionally biased region" description="Basic residues" evidence="1">
    <location>
        <begin position="80"/>
        <end position="90"/>
    </location>
</feature>
<evidence type="ECO:0000313" key="3">
    <source>
        <dbReference type="EMBL" id="KAK3606685.1"/>
    </source>
</evidence>
<feature type="transmembrane region" description="Helical" evidence="2">
    <location>
        <begin position="14"/>
        <end position="36"/>
    </location>
</feature>
<feature type="region of interest" description="Disordered" evidence="1">
    <location>
        <begin position="80"/>
        <end position="105"/>
    </location>
</feature>
<accession>A0AAE0TBA1</accession>
<keyword evidence="2" id="KW-1133">Transmembrane helix</keyword>